<dbReference type="Pfam" id="PF14748">
    <property type="entry name" value="P5CR_dimer"/>
    <property type="match status" value="1"/>
</dbReference>
<name>A0ABR9RIN8_9FIRM</name>
<dbReference type="InterPro" id="IPR008927">
    <property type="entry name" value="6-PGluconate_DH-like_C_sf"/>
</dbReference>
<evidence type="ECO:0000313" key="9">
    <source>
        <dbReference type="EMBL" id="MBE5062829.1"/>
    </source>
</evidence>
<comment type="pathway">
    <text evidence="5">Amino-acid biosynthesis; L-proline biosynthesis; L-proline from L-glutamate 5-semialdehyde: step 1/1.</text>
</comment>
<evidence type="ECO:0000259" key="8">
    <source>
        <dbReference type="Pfam" id="PF14748"/>
    </source>
</evidence>
<dbReference type="NCBIfam" id="TIGR00112">
    <property type="entry name" value="proC"/>
    <property type="match status" value="1"/>
</dbReference>
<dbReference type="PANTHER" id="PTHR11645">
    <property type="entry name" value="PYRROLINE-5-CARBOXYLATE REDUCTASE"/>
    <property type="match status" value="1"/>
</dbReference>
<evidence type="ECO:0000259" key="7">
    <source>
        <dbReference type="Pfam" id="PF03807"/>
    </source>
</evidence>
<accession>A0ABR9RIN8</accession>
<dbReference type="InterPro" id="IPR036291">
    <property type="entry name" value="NAD(P)-bd_dom_sf"/>
</dbReference>
<evidence type="ECO:0000313" key="10">
    <source>
        <dbReference type="Proteomes" id="UP000758652"/>
    </source>
</evidence>
<comment type="catalytic activity">
    <reaction evidence="5">
        <text>L-proline + NAD(+) = (S)-1-pyrroline-5-carboxylate + NADH + 2 H(+)</text>
        <dbReference type="Rhea" id="RHEA:14105"/>
        <dbReference type="ChEBI" id="CHEBI:15378"/>
        <dbReference type="ChEBI" id="CHEBI:17388"/>
        <dbReference type="ChEBI" id="CHEBI:57540"/>
        <dbReference type="ChEBI" id="CHEBI:57945"/>
        <dbReference type="ChEBI" id="CHEBI:60039"/>
        <dbReference type="EC" id="1.5.1.2"/>
    </reaction>
</comment>
<evidence type="ECO:0000256" key="6">
    <source>
        <dbReference type="NCBIfam" id="TIGR00112"/>
    </source>
</evidence>
<comment type="function">
    <text evidence="5">Catalyzes the reduction of 1-pyrroline-5-carboxylate (PCA) to L-proline.</text>
</comment>
<dbReference type="SUPFAM" id="SSF48179">
    <property type="entry name" value="6-phosphogluconate dehydrogenase C-terminal domain-like"/>
    <property type="match status" value="1"/>
</dbReference>
<comment type="similarity">
    <text evidence="1 5">Belongs to the pyrroline-5-carboxylate reductase family.</text>
</comment>
<dbReference type="PANTHER" id="PTHR11645:SF0">
    <property type="entry name" value="PYRROLINE-5-CARBOXYLATE REDUCTASE 3"/>
    <property type="match status" value="1"/>
</dbReference>
<keyword evidence="5" id="KW-0963">Cytoplasm</keyword>
<keyword evidence="2 5" id="KW-0641">Proline biosynthesis</keyword>
<dbReference type="Gene3D" id="1.10.3730.10">
    <property type="entry name" value="ProC C-terminal domain-like"/>
    <property type="match status" value="1"/>
</dbReference>
<dbReference type="EC" id="1.5.1.2" evidence="5 6"/>
<dbReference type="RefSeq" id="WP_226394566.1">
    <property type="nucleotide sequence ID" value="NZ_JADCKL010000003.1"/>
</dbReference>
<dbReference type="SUPFAM" id="SSF51735">
    <property type="entry name" value="NAD(P)-binding Rossmann-fold domains"/>
    <property type="match status" value="1"/>
</dbReference>
<evidence type="ECO:0000256" key="5">
    <source>
        <dbReference type="HAMAP-Rule" id="MF_01925"/>
    </source>
</evidence>
<dbReference type="InterPro" id="IPR029036">
    <property type="entry name" value="P5CR_dimer"/>
</dbReference>
<evidence type="ECO:0000256" key="1">
    <source>
        <dbReference type="ARBA" id="ARBA00005525"/>
    </source>
</evidence>
<keyword evidence="5" id="KW-0028">Amino-acid biosynthesis</keyword>
<dbReference type="InterPro" id="IPR028939">
    <property type="entry name" value="P5C_Rdtase_cat_N"/>
</dbReference>
<dbReference type="PIRSF" id="PIRSF000193">
    <property type="entry name" value="Pyrrol-5-carb_rd"/>
    <property type="match status" value="1"/>
</dbReference>
<dbReference type="Pfam" id="PF03807">
    <property type="entry name" value="F420_oxidored"/>
    <property type="match status" value="1"/>
</dbReference>
<comment type="subcellular location">
    <subcellularLocation>
        <location evidence="5">Cytoplasm</location>
    </subcellularLocation>
</comment>
<comment type="catalytic activity">
    <reaction evidence="5">
        <text>L-proline + NADP(+) = (S)-1-pyrroline-5-carboxylate + NADPH + 2 H(+)</text>
        <dbReference type="Rhea" id="RHEA:14109"/>
        <dbReference type="ChEBI" id="CHEBI:15378"/>
        <dbReference type="ChEBI" id="CHEBI:17388"/>
        <dbReference type="ChEBI" id="CHEBI:57783"/>
        <dbReference type="ChEBI" id="CHEBI:58349"/>
        <dbReference type="ChEBI" id="CHEBI:60039"/>
        <dbReference type="EC" id="1.5.1.2"/>
    </reaction>
</comment>
<keyword evidence="3 5" id="KW-0521">NADP</keyword>
<gene>
    <name evidence="5 9" type="primary">proC</name>
    <name evidence="9" type="ORF">INF30_06085</name>
</gene>
<feature type="domain" description="Pyrroline-5-carboxylate reductase catalytic N-terminal" evidence="7">
    <location>
        <begin position="7"/>
        <end position="101"/>
    </location>
</feature>
<keyword evidence="4 5" id="KW-0560">Oxidoreductase</keyword>
<proteinExistence type="inferred from homology"/>
<organism evidence="9 10">
    <name type="scientific">Claveliimonas monacensis</name>
    <dbReference type="NCBI Taxonomy" id="2779351"/>
    <lineage>
        <taxon>Bacteria</taxon>
        <taxon>Bacillati</taxon>
        <taxon>Bacillota</taxon>
        <taxon>Clostridia</taxon>
        <taxon>Lachnospirales</taxon>
        <taxon>Lachnospiraceae</taxon>
        <taxon>Claveliimonas</taxon>
    </lineage>
</organism>
<reference evidence="9 10" key="1">
    <citation type="submission" date="2020-10" db="EMBL/GenBank/DDBJ databases">
        <title>ChiBAC.</title>
        <authorList>
            <person name="Zenner C."/>
            <person name="Hitch T.C.A."/>
            <person name="Clavel T."/>
        </authorList>
    </citation>
    <scope>NUCLEOTIDE SEQUENCE [LARGE SCALE GENOMIC DNA]</scope>
    <source>
        <strain evidence="9 10">DSM 108991</strain>
    </source>
</reference>
<evidence type="ECO:0000256" key="3">
    <source>
        <dbReference type="ARBA" id="ARBA00022857"/>
    </source>
</evidence>
<feature type="domain" description="Pyrroline-5-carboxylate reductase dimerisation" evidence="8">
    <location>
        <begin position="166"/>
        <end position="264"/>
    </location>
</feature>
<dbReference type="InterPro" id="IPR000304">
    <property type="entry name" value="Pyrroline-COOH_reductase"/>
</dbReference>
<dbReference type="HAMAP" id="MF_01925">
    <property type="entry name" value="P5C_reductase"/>
    <property type="match status" value="1"/>
</dbReference>
<comment type="caution">
    <text evidence="9">The sequence shown here is derived from an EMBL/GenBank/DDBJ whole genome shotgun (WGS) entry which is preliminary data.</text>
</comment>
<evidence type="ECO:0000256" key="4">
    <source>
        <dbReference type="ARBA" id="ARBA00023002"/>
    </source>
</evidence>
<dbReference type="Proteomes" id="UP000758652">
    <property type="component" value="Unassembled WGS sequence"/>
</dbReference>
<dbReference type="Gene3D" id="3.40.50.720">
    <property type="entry name" value="NAD(P)-binding Rossmann-like Domain"/>
    <property type="match status" value="1"/>
</dbReference>
<dbReference type="EMBL" id="JADCKL010000003">
    <property type="protein sequence ID" value="MBE5062829.1"/>
    <property type="molecule type" value="Genomic_DNA"/>
</dbReference>
<keyword evidence="10" id="KW-1185">Reference proteome</keyword>
<dbReference type="GO" id="GO:0004735">
    <property type="term" value="F:pyrroline-5-carboxylate reductase activity"/>
    <property type="evidence" value="ECO:0007669"/>
    <property type="project" value="UniProtKB-EC"/>
</dbReference>
<sequence>MTGEEVKIGFIGFGNMGQAIADGFLYTHTLKPSQMCACAVNYEKLKKNTEKRGMKACRDSKETVEQSDIVVVAVKPWMTGAVLAPLKDLLAGKILWSVAAGVMFDDYEAMLAPGTHHISAIPSTPAAVGEGIYTCEKKHSLTEEEYALFHSLLSAIGIVAEVETQKVNIANTISGCGPAFASMFIEALGDAGVMYGLTRPQAYELAAGMIAGTGKLMLHQGKHPGQMKDDVCSPGGTTIRGVAALEKAGFRTAIIQAVEAAMKTYE</sequence>
<evidence type="ECO:0000256" key="2">
    <source>
        <dbReference type="ARBA" id="ARBA00022650"/>
    </source>
</evidence>
<protein>
    <recommendedName>
        <fullName evidence="5 6">Pyrroline-5-carboxylate reductase</fullName>
        <shortName evidence="5">P5C reductase</shortName>
        <shortName evidence="5">P5CR</shortName>
        <ecNumber evidence="5 6">1.5.1.2</ecNumber>
    </recommendedName>
    <alternativeName>
        <fullName evidence="5">PCA reductase</fullName>
    </alternativeName>
</protein>